<dbReference type="PANTHER" id="PTHR43021">
    <property type="entry name" value="NA(+)/H(+) ANTIPORTER-RELATED"/>
    <property type="match status" value="1"/>
</dbReference>
<comment type="subcellular location">
    <subcellularLocation>
        <location evidence="1">Membrane</location>
        <topology evidence="1">Multi-pass membrane protein</topology>
    </subcellularLocation>
</comment>
<evidence type="ECO:0000313" key="8">
    <source>
        <dbReference type="Proteomes" id="UP000229498"/>
    </source>
</evidence>
<feature type="transmembrane region" description="Helical" evidence="5">
    <location>
        <begin position="184"/>
        <end position="207"/>
    </location>
</feature>
<dbReference type="OrthoDB" id="9778229at2"/>
<evidence type="ECO:0000256" key="2">
    <source>
        <dbReference type="ARBA" id="ARBA00022692"/>
    </source>
</evidence>
<feature type="transmembrane region" description="Helical" evidence="5">
    <location>
        <begin position="353"/>
        <end position="377"/>
    </location>
</feature>
<feature type="transmembrane region" description="Helical" evidence="5">
    <location>
        <begin position="149"/>
        <end position="172"/>
    </location>
</feature>
<dbReference type="PANTHER" id="PTHR43021:SF2">
    <property type="entry name" value="CATION_H+ EXCHANGER DOMAIN-CONTAINING PROTEIN"/>
    <property type="match status" value="1"/>
</dbReference>
<keyword evidence="3 5" id="KW-1133">Transmembrane helix</keyword>
<feature type="transmembrane region" description="Helical" evidence="5">
    <location>
        <begin position="89"/>
        <end position="110"/>
    </location>
</feature>
<dbReference type="GO" id="GO:0015297">
    <property type="term" value="F:antiporter activity"/>
    <property type="evidence" value="ECO:0007669"/>
    <property type="project" value="InterPro"/>
</dbReference>
<name>A0A2M9FVH9_9PROT</name>
<evidence type="ECO:0000256" key="5">
    <source>
        <dbReference type="SAM" id="Phobius"/>
    </source>
</evidence>
<keyword evidence="4 5" id="KW-0472">Membrane</keyword>
<evidence type="ECO:0000256" key="1">
    <source>
        <dbReference type="ARBA" id="ARBA00004141"/>
    </source>
</evidence>
<sequence length="396" mass="40304">MELATPLVTFGLLLLVGLALDALGRLTRLPRITLLVLFGLVIGPSALDILPVSAEGWLDTISVLALTMIAFLLGGELAWASLRTHGRAILAVSLSVMTVSFAVMAAGLTFAGAPPVLALLLAGIALATDPAATREVVREIRADGPATTTLLGVVAIDDAWGVIVFSVVLGFVGPGGIVDGLGDGLVEVFGAIGLGLAIGLPAALLTGRVRPGEPTLAEALGLVLLCAGMSLWLEISFLLTGMTTGAVIVNLARHHNFAFHEIEHISGPVLVLFFVLAGAAVDLSSVIIAGPLGLAFLLLRLGGRVGGGWLGGRLGGMPDSQARMMGLTLLPQAGVALGMALVASVAVPEHAVTVTAVTVATTVVFELLGPIVTRLTLIRLGEAGRARPEPSDTPTG</sequence>
<feature type="transmembrane region" description="Helical" evidence="5">
    <location>
        <begin position="60"/>
        <end position="82"/>
    </location>
</feature>
<dbReference type="EMBL" id="PHIG01000063">
    <property type="protein sequence ID" value="PJK27475.1"/>
    <property type="molecule type" value="Genomic_DNA"/>
</dbReference>
<evidence type="ECO:0000313" key="7">
    <source>
        <dbReference type="EMBL" id="PJK27475.1"/>
    </source>
</evidence>
<keyword evidence="2 5" id="KW-0812">Transmembrane</keyword>
<dbReference type="GO" id="GO:1902600">
    <property type="term" value="P:proton transmembrane transport"/>
    <property type="evidence" value="ECO:0007669"/>
    <property type="project" value="InterPro"/>
</dbReference>
<proteinExistence type="predicted"/>
<organism evidence="7 8">
    <name type="scientific">Minwuia thermotolerans</name>
    <dbReference type="NCBI Taxonomy" id="2056226"/>
    <lineage>
        <taxon>Bacteria</taxon>
        <taxon>Pseudomonadati</taxon>
        <taxon>Pseudomonadota</taxon>
        <taxon>Alphaproteobacteria</taxon>
        <taxon>Minwuiales</taxon>
        <taxon>Minwuiaceae</taxon>
        <taxon>Minwuia</taxon>
    </lineage>
</organism>
<evidence type="ECO:0000256" key="4">
    <source>
        <dbReference type="ARBA" id="ARBA00023136"/>
    </source>
</evidence>
<dbReference type="AlphaFoldDB" id="A0A2M9FVH9"/>
<dbReference type="Pfam" id="PF00999">
    <property type="entry name" value="Na_H_Exchanger"/>
    <property type="match status" value="1"/>
</dbReference>
<gene>
    <name evidence="7" type="ORF">CVT23_21375</name>
</gene>
<dbReference type="GO" id="GO:0016020">
    <property type="term" value="C:membrane"/>
    <property type="evidence" value="ECO:0007669"/>
    <property type="project" value="UniProtKB-SubCell"/>
</dbReference>
<keyword evidence="8" id="KW-1185">Reference proteome</keyword>
<dbReference type="InterPro" id="IPR006153">
    <property type="entry name" value="Cation/H_exchanger_TM"/>
</dbReference>
<feature type="transmembrane region" description="Helical" evidence="5">
    <location>
        <begin position="35"/>
        <end position="54"/>
    </location>
</feature>
<evidence type="ECO:0000256" key="3">
    <source>
        <dbReference type="ARBA" id="ARBA00022989"/>
    </source>
</evidence>
<feature type="transmembrane region" description="Helical" evidence="5">
    <location>
        <begin position="6"/>
        <end position="23"/>
    </location>
</feature>
<dbReference type="InterPro" id="IPR038770">
    <property type="entry name" value="Na+/solute_symporter_sf"/>
</dbReference>
<comment type="caution">
    <text evidence="7">The sequence shown here is derived from an EMBL/GenBank/DDBJ whole genome shotgun (WGS) entry which is preliminary data.</text>
</comment>
<reference evidence="7 8" key="1">
    <citation type="submission" date="2017-11" db="EMBL/GenBank/DDBJ databases">
        <title>Draft genome sequence of Rhizobiales bacterium SY3-13.</title>
        <authorList>
            <person name="Sun C."/>
        </authorList>
    </citation>
    <scope>NUCLEOTIDE SEQUENCE [LARGE SCALE GENOMIC DNA]</scope>
    <source>
        <strain evidence="7 8">SY3-13</strain>
    </source>
</reference>
<feature type="transmembrane region" description="Helical" evidence="5">
    <location>
        <begin position="327"/>
        <end position="347"/>
    </location>
</feature>
<feature type="transmembrane region" description="Helical" evidence="5">
    <location>
        <begin position="219"/>
        <end position="249"/>
    </location>
</feature>
<dbReference type="RefSeq" id="WP_109795188.1">
    <property type="nucleotide sequence ID" value="NZ_PHIG01000063.1"/>
</dbReference>
<dbReference type="Proteomes" id="UP000229498">
    <property type="component" value="Unassembled WGS sequence"/>
</dbReference>
<evidence type="ECO:0000259" key="6">
    <source>
        <dbReference type="Pfam" id="PF00999"/>
    </source>
</evidence>
<feature type="transmembrane region" description="Helical" evidence="5">
    <location>
        <begin position="269"/>
        <end position="299"/>
    </location>
</feature>
<dbReference type="Gene3D" id="1.20.1530.20">
    <property type="match status" value="1"/>
</dbReference>
<protein>
    <submittedName>
        <fullName evidence="7">Sodium:proton antiporter</fullName>
    </submittedName>
</protein>
<feature type="domain" description="Cation/H+ exchanger transmembrane" evidence="6">
    <location>
        <begin position="14"/>
        <end position="372"/>
    </location>
</feature>
<accession>A0A2M9FVH9</accession>